<organism evidence="1 2">
    <name type="scientific">Batillaria attramentaria</name>
    <dbReference type="NCBI Taxonomy" id="370345"/>
    <lineage>
        <taxon>Eukaryota</taxon>
        <taxon>Metazoa</taxon>
        <taxon>Spiralia</taxon>
        <taxon>Lophotrochozoa</taxon>
        <taxon>Mollusca</taxon>
        <taxon>Gastropoda</taxon>
        <taxon>Caenogastropoda</taxon>
        <taxon>Sorbeoconcha</taxon>
        <taxon>Cerithioidea</taxon>
        <taxon>Batillariidae</taxon>
        <taxon>Batillaria</taxon>
    </lineage>
</organism>
<protein>
    <submittedName>
        <fullName evidence="1">Uncharacterized protein</fullName>
    </submittedName>
</protein>
<dbReference type="Proteomes" id="UP001519460">
    <property type="component" value="Unassembled WGS sequence"/>
</dbReference>
<reference evidence="1 2" key="1">
    <citation type="journal article" date="2023" name="Sci. Data">
        <title>Genome assembly of the Korean intertidal mud-creeper Batillaria attramentaria.</title>
        <authorList>
            <person name="Patra A.K."/>
            <person name="Ho P.T."/>
            <person name="Jun S."/>
            <person name="Lee S.J."/>
            <person name="Kim Y."/>
            <person name="Won Y.J."/>
        </authorList>
    </citation>
    <scope>NUCLEOTIDE SEQUENCE [LARGE SCALE GENOMIC DNA]</scope>
    <source>
        <strain evidence="1">Wonlab-2016</strain>
    </source>
</reference>
<sequence length="89" mass="10244">MNGWLAETRTEHQSRREARAMLPMTLWWRKVAKSMFTRTITAARDWAHHPIPRLLGEHGLEPSMTGYIIVKGSSFRDSSQHSGLEFPPV</sequence>
<gene>
    <name evidence="1" type="ORF">BaRGS_00004186</name>
</gene>
<evidence type="ECO:0000313" key="2">
    <source>
        <dbReference type="Proteomes" id="UP001519460"/>
    </source>
</evidence>
<dbReference type="AlphaFoldDB" id="A0ABD0LYT2"/>
<keyword evidence="2" id="KW-1185">Reference proteome</keyword>
<evidence type="ECO:0000313" key="1">
    <source>
        <dbReference type="EMBL" id="KAK7504700.1"/>
    </source>
</evidence>
<name>A0ABD0LYT2_9CAEN</name>
<dbReference type="EMBL" id="JACVVK020000014">
    <property type="protein sequence ID" value="KAK7504700.1"/>
    <property type="molecule type" value="Genomic_DNA"/>
</dbReference>
<proteinExistence type="predicted"/>
<accession>A0ABD0LYT2</accession>
<comment type="caution">
    <text evidence="1">The sequence shown here is derived from an EMBL/GenBank/DDBJ whole genome shotgun (WGS) entry which is preliminary data.</text>
</comment>